<dbReference type="EMBL" id="UINC01036663">
    <property type="protein sequence ID" value="SVB30983.1"/>
    <property type="molecule type" value="Genomic_DNA"/>
</dbReference>
<dbReference type="Pfam" id="PF13263">
    <property type="entry name" value="PHP_C"/>
    <property type="match status" value="1"/>
</dbReference>
<dbReference type="Gene3D" id="3.20.20.140">
    <property type="entry name" value="Metal-dependent hydrolases"/>
    <property type="match status" value="1"/>
</dbReference>
<protein>
    <recommendedName>
        <fullName evidence="2">Polymerase/histidinol phosphatase N-terminal domain-containing protein</fullName>
    </recommendedName>
</protein>
<sequence length="216" mass="23585">MFLDLHTHSVASDDSRATVEQYIRWSSVLQKKGYRIDGFVLTEHRQFDHGLDYTDLSSESGLLILKGAELDTDCGHFLIYGVTKPLTDSIDFSDVNINANRLVKLCDDLGAIAIPAHPGRAGIGFAEYIWAGRTGFETVRVVEGFNGSNRPGEGEKAALLIQQQGYFATGGSDAHIVSAIGTCMTLFEDRITTEAELVLALRAGNYNPVLLESSKE</sequence>
<evidence type="ECO:0008006" key="2">
    <source>
        <dbReference type="Google" id="ProtNLM"/>
    </source>
</evidence>
<dbReference type="PANTHER" id="PTHR42924">
    <property type="entry name" value="EXONUCLEASE"/>
    <property type="match status" value="1"/>
</dbReference>
<accession>A0A382D083</accession>
<dbReference type="SUPFAM" id="SSF89550">
    <property type="entry name" value="PHP domain-like"/>
    <property type="match status" value="1"/>
</dbReference>
<gene>
    <name evidence="1" type="ORF">METZ01_LOCUS183837</name>
</gene>
<reference evidence="1" key="1">
    <citation type="submission" date="2018-05" db="EMBL/GenBank/DDBJ databases">
        <authorList>
            <person name="Lanie J.A."/>
            <person name="Ng W.-L."/>
            <person name="Kazmierczak K.M."/>
            <person name="Andrzejewski T.M."/>
            <person name="Davidsen T.M."/>
            <person name="Wayne K.J."/>
            <person name="Tettelin H."/>
            <person name="Glass J.I."/>
            <person name="Rusch D."/>
            <person name="Podicherti R."/>
            <person name="Tsui H.-C.T."/>
            <person name="Winkler M.E."/>
        </authorList>
    </citation>
    <scope>NUCLEOTIDE SEQUENCE</scope>
</reference>
<dbReference type="InterPro" id="IPR052018">
    <property type="entry name" value="PHP_domain"/>
</dbReference>
<dbReference type="PANTHER" id="PTHR42924:SF3">
    <property type="entry name" value="POLYMERASE_HISTIDINOL PHOSPHATASE N-TERMINAL DOMAIN-CONTAINING PROTEIN"/>
    <property type="match status" value="1"/>
</dbReference>
<organism evidence="1">
    <name type="scientific">marine metagenome</name>
    <dbReference type="NCBI Taxonomy" id="408172"/>
    <lineage>
        <taxon>unclassified sequences</taxon>
        <taxon>metagenomes</taxon>
        <taxon>ecological metagenomes</taxon>
    </lineage>
</organism>
<dbReference type="GO" id="GO:0004534">
    <property type="term" value="F:5'-3' RNA exonuclease activity"/>
    <property type="evidence" value="ECO:0007669"/>
    <property type="project" value="TreeGrafter"/>
</dbReference>
<dbReference type="CDD" id="cd07432">
    <property type="entry name" value="PHP_HisPPase"/>
    <property type="match status" value="1"/>
</dbReference>
<dbReference type="AlphaFoldDB" id="A0A382D083"/>
<dbReference type="InterPro" id="IPR016195">
    <property type="entry name" value="Pol/histidinol_Pase-like"/>
</dbReference>
<dbReference type="GO" id="GO:0035312">
    <property type="term" value="F:5'-3' DNA exonuclease activity"/>
    <property type="evidence" value="ECO:0007669"/>
    <property type="project" value="TreeGrafter"/>
</dbReference>
<evidence type="ECO:0000313" key="1">
    <source>
        <dbReference type="EMBL" id="SVB30983.1"/>
    </source>
</evidence>
<name>A0A382D083_9ZZZZ</name>
<proteinExistence type="predicted"/>